<dbReference type="Proteomes" id="UP000267077">
    <property type="component" value="Unassembled WGS sequence"/>
</dbReference>
<comment type="caution">
    <text evidence="2">The sequence shown here is derived from an EMBL/GenBank/DDBJ whole genome shotgun (WGS) entry which is preliminary data.</text>
</comment>
<sequence length="164" mass="17935">MIAWVLLLAAGFGCVQYVRHVQQLWGVLQTLPAGDSDIDQVHAMLAWDAGYFAVAFAVIVVSAGCILRQAWARPVLRVLSLGLAVWAAYRAVVAWYQWHMLTVIAPVLVAAGHSTPEQAAEAQHMQHLLLISAGVGVVATVVLLWLAWQLGQPAVRLQFRSRSF</sequence>
<reference evidence="2 3" key="1">
    <citation type="submission" date="2018-12" db="EMBL/GenBank/DDBJ databases">
        <title>Dyella dinghuensis sp. nov. DHOA06 and Dyella choica sp. nov. 4M-K27, isolated from forest soil.</title>
        <authorList>
            <person name="Qiu L.-H."/>
            <person name="Gao Z.-H."/>
        </authorList>
    </citation>
    <scope>NUCLEOTIDE SEQUENCE [LARGE SCALE GENOMIC DNA]</scope>
    <source>
        <strain evidence="2 3">DHOA06</strain>
    </source>
</reference>
<organism evidence="2 3">
    <name type="scientific">Dyella dinghuensis</name>
    <dbReference type="NCBI Taxonomy" id="1920169"/>
    <lineage>
        <taxon>Bacteria</taxon>
        <taxon>Pseudomonadati</taxon>
        <taxon>Pseudomonadota</taxon>
        <taxon>Gammaproteobacteria</taxon>
        <taxon>Lysobacterales</taxon>
        <taxon>Rhodanobacteraceae</taxon>
        <taxon>Dyella</taxon>
    </lineage>
</organism>
<gene>
    <name evidence="2" type="ORF">EKH79_09870</name>
</gene>
<keyword evidence="1" id="KW-1133">Transmembrane helix</keyword>
<protein>
    <submittedName>
        <fullName evidence="2">Uncharacterized protein</fullName>
    </submittedName>
</protein>
<dbReference type="RefSeq" id="WP_126673614.1">
    <property type="nucleotide sequence ID" value="NZ_RYZR01000005.1"/>
</dbReference>
<keyword evidence="1" id="KW-0472">Membrane</keyword>
<dbReference type="EMBL" id="RYZR01000005">
    <property type="protein sequence ID" value="RUL64334.1"/>
    <property type="molecule type" value="Genomic_DNA"/>
</dbReference>
<evidence type="ECO:0000313" key="3">
    <source>
        <dbReference type="Proteomes" id="UP000267077"/>
    </source>
</evidence>
<evidence type="ECO:0000313" key="2">
    <source>
        <dbReference type="EMBL" id="RUL64334.1"/>
    </source>
</evidence>
<feature type="transmembrane region" description="Helical" evidence="1">
    <location>
        <begin position="128"/>
        <end position="148"/>
    </location>
</feature>
<feature type="transmembrane region" description="Helical" evidence="1">
    <location>
        <begin position="74"/>
        <end position="92"/>
    </location>
</feature>
<evidence type="ECO:0000256" key="1">
    <source>
        <dbReference type="SAM" id="Phobius"/>
    </source>
</evidence>
<keyword evidence="1" id="KW-0812">Transmembrane</keyword>
<dbReference type="OrthoDB" id="5953908at2"/>
<dbReference type="AlphaFoldDB" id="A0A432LUR9"/>
<proteinExistence type="predicted"/>
<name>A0A432LUR9_9GAMM</name>
<feature type="transmembrane region" description="Helical" evidence="1">
    <location>
        <begin position="50"/>
        <end position="67"/>
    </location>
</feature>
<keyword evidence="3" id="KW-1185">Reference proteome</keyword>
<accession>A0A432LUR9</accession>